<feature type="transmembrane region" description="Helical" evidence="6">
    <location>
        <begin position="339"/>
        <end position="359"/>
    </location>
</feature>
<gene>
    <name evidence="7" type="ORF">SAMN06296427_101493</name>
</gene>
<name>A0A1W1YKM6_9FLAO</name>
<feature type="transmembrane region" description="Helical" evidence="6">
    <location>
        <begin position="231"/>
        <end position="254"/>
    </location>
</feature>
<evidence type="ECO:0000313" key="8">
    <source>
        <dbReference type="Proteomes" id="UP000192393"/>
    </source>
</evidence>
<proteinExistence type="predicted"/>
<keyword evidence="8" id="KW-1185">Reference proteome</keyword>
<feature type="transmembrane region" description="Helical" evidence="6">
    <location>
        <begin position="402"/>
        <end position="425"/>
    </location>
</feature>
<evidence type="ECO:0000256" key="4">
    <source>
        <dbReference type="ARBA" id="ARBA00022989"/>
    </source>
</evidence>
<dbReference type="OrthoDB" id="1404010at2"/>
<reference evidence="7 8" key="1">
    <citation type="submission" date="2017-04" db="EMBL/GenBank/DDBJ databases">
        <authorList>
            <person name="Afonso C.L."/>
            <person name="Miller P.J."/>
            <person name="Scott M.A."/>
            <person name="Spackman E."/>
            <person name="Goraichik I."/>
            <person name="Dimitrov K.M."/>
            <person name="Suarez D.L."/>
            <person name="Swayne D.E."/>
        </authorList>
    </citation>
    <scope>NUCLEOTIDE SEQUENCE [LARGE SCALE GENOMIC DNA]</scope>
    <source>
        <strain evidence="7 8">CGMCC 1.12708</strain>
    </source>
</reference>
<dbReference type="Proteomes" id="UP000192393">
    <property type="component" value="Unassembled WGS sequence"/>
</dbReference>
<feature type="transmembrane region" description="Helical" evidence="6">
    <location>
        <begin position="104"/>
        <end position="129"/>
    </location>
</feature>
<dbReference type="GO" id="GO:0016020">
    <property type="term" value="C:membrane"/>
    <property type="evidence" value="ECO:0007669"/>
    <property type="project" value="UniProtKB-SubCell"/>
</dbReference>
<dbReference type="EMBL" id="FWXS01000001">
    <property type="protein sequence ID" value="SMC36704.1"/>
    <property type="molecule type" value="Genomic_DNA"/>
</dbReference>
<feature type="transmembrane region" description="Helical" evidence="6">
    <location>
        <begin position="82"/>
        <end position="98"/>
    </location>
</feature>
<evidence type="ECO:0000256" key="3">
    <source>
        <dbReference type="ARBA" id="ARBA00022692"/>
    </source>
</evidence>
<evidence type="ECO:0000256" key="6">
    <source>
        <dbReference type="SAM" id="Phobius"/>
    </source>
</evidence>
<dbReference type="PANTHER" id="PTHR42718:SF9">
    <property type="entry name" value="MAJOR FACILITATOR SUPERFAMILY MULTIDRUG TRANSPORTER MFSC"/>
    <property type="match status" value="1"/>
</dbReference>
<evidence type="ECO:0008006" key="9">
    <source>
        <dbReference type="Google" id="ProtNLM"/>
    </source>
</evidence>
<keyword evidence="2" id="KW-0813">Transport</keyword>
<feature type="transmembrane region" description="Helical" evidence="6">
    <location>
        <begin position="314"/>
        <end position="332"/>
    </location>
</feature>
<dbReference type="Gene3D" id="1.20.1250.20">
    <property type="entry name" value="MFS general substrate transporter like domains"/>
    <property type="match status" value="1"/>
</dbReference>
<evidence type="ECO:0000313" key="7">
    <source>
        <dbReference type="EMBL" id="SMC36704.1"/>
    </source>
</evidence>
<feature type="transmembrane region" description="Helical" evidence="6">
    <location>
        <begin position="467"/>
        <end position="491"/>
    </location>
</feature>
<dbReference type="AlphaFoldDB" id="A0A1W1YKM6"/>
<keyword evidence="5 6" id="KW-0472">Membrane</keyword>
<evidence type="ECO:0000256" key="1">
    <source>
        <dbReference type="ARBA" id="ARBA00004141"/>
    </source>
</evidence>
<accession>A0A1W1YKM6</accession>
<feature type="transmembrane region" description="Helical" evidence="6">
    <location>
        <begin position="202"/>
        <end position="225"/>
    </location>
</feature>
<keyword evidence="3 6" id="KW-0812">Transmembrane</keyword>
<comment type="subcellular location">
    <subcellularLocation>
        <location evidence="1">Membrane</location>
        <topology evidence="1">Multi-pass membrane protein</topology>
    </subcellularLocation>
</comment>
<organism evidence="7 8">
    <name type="scientific">Moheibacter sediminis</name>
    <dbReference type="NCBI Taxonomy" id="1434700"/>
    <lineage>
        <taxon>Bacteria</taxon>
        <taxon>Pseudomonadati</taxon>
        <taxon>Bacteroidota</taxon>
        <taxon>Flavobacteriia</taxon>
        <taxon>Flavobacteriales</taxon>
        <taxon>Weeksellaceae</taxon>
        <taxon>Moheibacter</taxon>
    </lineage>
</organism>
<feature type="transmembrane region" description="Helical" evidence="6">
    <location>
        <begin position="141"/>
        <end position="161"/>
    </location>
</feature>
<dbReference type="InterPro" id="IPR036259">
    <property type="entry name" value="MFS_trans_sf"/>
</dbReference>
<dbReference type="STRING" id="1434700.SAMN06296427_101493"/>
<feature type="transmembrane region" description="Helical" evidence="6">
    <location>
        <begin position="173"/>
        <end position="190"/>
    </location>
</feature>
<dbReference type="SUPFAM" id="SSF103473">
    <property type="entry name" value="MFS general substrate transporter"/>
    <property type="match status" value="1"/>
</dbReference>
<feature type="transmembrane region" description="Helical" evidence="6">
    <location>
        <begin position="371"/>
        <end position="390"/>
    </location>
</feature>
<keyword evidence="4 6" id="KW-1133">Transmembrane helix</keyword>
<feature type="transmembrane region" description="Helical" evidence="6">
    <location>
        <begin position="274"/>
        <end position="294"/>
    </location>
</feature>
<protein>
    <recommendedName>
        <fullName evidence="9">Major Facilitator Superfamily protein</fullName>
    </recommendedName>
</protein>
<evidence type="ECO:0000256" key="2">
    <source>
        <dbReference type="ARBA" id="ARBA00022448"/>
    </source>
</evidence>
<dbReference type="PANTHER" id="PTHR42718">
    <property type="entry name" value="MAJOR FACILITATOR SUPERFAMILY MULTIDRUG TRANSPORTER MFSC"/>
    <property type="match status" value="1"/>
</dbReference>
<evidence type="ECO:0000256" key="5">
    <source>
        <dbReference type="ARBA" id="ARBA00023136"/>
    </source>
</evidence>
<sequence length="514" mass="57993">MYNKGPFASWVPKPLMLLLILTILFSMMTVSGVYTSVITDITGAMATYTEYISLANNAGTIGMGCAIMILMRVKMRFRTKEIISVSAIILAILSYMCGTTDSPVVLISCSFLIGFFKMFPLIEMVLPIMFIIAPTGDRGKFYAVFYPLSIGFGQLSAYYFSTMVFNGSWQTPYMFMSATMLVIAAVSLIFQHNQRFGFKMPLYQIDWLSLVLIATSFMSLNYFFVFMKQQGWFISPYISGSLIIGVVLFVALIYRQKSLKRKMIDFGAFKKKNVIHATILLFFLGLYLASTSVYTQYTVGVLGYNNLINAHINLWMIPGIVIAGILAFFGFKNKWYIKYYIAFGFVCFALHTLSLYLIIQPQMDIRYLEYATVLKGLGMGILFIGLWFYATLNLQMNEMMGIMVILIVVRSFLATSLGSAIIGWATYQSQWQSLTDISMYLDAGEIPNGMAIYQNISLNALMASGKIVLGTLTWLIVPILIFIATHSYGSFHYKRVVLFRKAIRGNSIKGYRLS</sequence>